<proteinExistence type="inferred from homology"/>
<sequence length="133" mass="14099">MIRRIETAPGLAPSIGPYSQAVVANGFVFTTGQVPFAADGITPEAFEDQVRTCLGNLRSVLETAGSGIDQVVKVNAYLTAPEQREPFNRVYADFFGEAKPARTTVCVSIWDISLEVECVAVVGDMSEAKGGAA</sequence>
<dbReference type="AlphaFoldDB" id="A0A1D7VZ63"/>
<dbReference type="PANTHER" id="PTHR11803">
    <property type="entry name" value="2-IMINOBUTANOATE/2-IMINOPROPANOATE DEAMINASE RIDA"/>
    <property type="match status" value="1"/>
</dbReference>
<organism evidence="2 3">
    <name type="scientific">Brevibacterium aurantiacum</name>
    <dbReference type="NCBI Taxonomy" id="273384"/>
    <lineage>
        <taxon>Bacteria</taxon>
        <taxon>Bacillati</taxon>
        <taxon>Actinomycetota</taxon>
        <taxon>Actinomycetes</taxon>
        <taxon>Micrococcales</taxon>
        <taxon>Brevibacteriaceae</taxon>
        <taxon>Brevibacterium</taxon>
    </lineage>
</organism>
<gene>
    <name evidence="2" type="ORF">BLSMQ_0315</name>
</gene>
<dbReference type="RefSeq" id="WP_069599285.1">
    <property type="nucleotide sequence ID" value="NZ_CP017150.1"/>
</dbReference>
<dbReference type="CDD" id="cd00448">
    <property type="entry name" value="YjgF_YER057c_UK114_family"/>
    <property type="match status" value="1"/>
</dbReference>
<dbReference type="SUPFAM" id="SSF55298">
    <property type="entry name" value="YjgF-like"/>
    <property type="match status" value="1"/>
</dbReference>
<name>A0A1D7VZ63_BREAU</name>
<accession>A0A1D7VZ63</accession>
<dbReference type="InterPro" id="IPR035959">
    <property type="entry name" value="RutC-like_sf"/>
</dbReference>
<evidence type="ECO:0000256" key="1">
    <source>
        <dbReference type="ARBA" id="ARBA00010552"/>
    </source>
</evidence>
<dbReference type="GO" id="GO:0005829">
    <property type="term" value="C:cytosol"/>
    <property type="evidence" value="ECO:0007669"/>
    <property type="project" value="TreeGrafter"/>
</dbReference>
<dbReference type="eggNOG" id="COG0251">
    <property type="taxonomic scope" value="Bacteria"/>
</dbReference>
<dbReference type="InterPro" id="IPR006175">
    <property type="entry name" value="YjgF/YER057c/UK114"/>
</dbReference>
<evidence type="ECO:0000313" key="3">
    <source>
        <dbReference type="Proteomes" id="UP000094793"/>
    </source>
</evidence>
<dbReference type="OrthoDB" id="9815126at2"/>
<reference evidence="3" key="1">
    <citation type="submission" date="2016-09" db="EMBL/GenBank/DDBJ databases">
        <title>Complete Genome Sequence of Brevibacterium linens SMQ-1335.</title>
        <authorList>
            <person name="de Melo A.G."/>
            <person name="Labrie S.J."/>
            <person name="Dumaresq J."/>
            <person name="Roberts R.J."/>
            <person name="Tremblay D.M."/>
            <person name="Moineau S."/>
        </authorList>
    </citation>
    <scope>NUCLEOTIDE SEQUENCE [LARGE SCALE GENOMIC DNA]</scope>
    <source>
        <strain evidence="3">SMQ-1335</strain>
    </source>
</reference>
<dbReference type="PANTHER" id="PTHR11803:SF58">
    <property type="entry name" value="PROTEIN HMF1-RELATED"/>
    <property type="match status" value="1"/>
</dbReference>
<dbReference type="Gene3D" id="3.30.1330.40">
    <property type="entry name" value="RutC-like"/>
    <property type="match status" value="1"/>
</dbReference>
<dbReference type="PATRIC" id="fig|1703.10.peg.329"/>
<comment type="similarity">
    <text evidence="1">Belongs to the RutC family.</text>
</comment>
<dbReference type="Pfam" id="PF01042">
    <property type="entry name" value="Ribonuc_L-PSP"/>
    <property type="match status" value="1"/>
</dbReference>
<dbReference type="Proteomes" id="UP000094793">
    <property type="component" value="Chromosome"/>
</dbReference>
<dbReference type="KEGG" id="blin:BLSMQ_0315"/>
<protein>
    <submittedName>
        <fullName evidence="2">Endoribonuclease L-PSP</fullName>
    </submittedName>
</protein>
<dbReference type="EMBL" id="CP017150">
    <property type="protein sequence ID" value="AOP52033.1"/>
    <property type="molecule type" value="Genomic_DNA"/>
</dbReference>
<evidence type="ECO:0000313" key="2">
    <source>
        <dbReference type="EMBL" id="AOP52033.1"/>
    </source>
</evidence>
<dbReference type="GO" id="GO:0019239">
    <property type="term" value="F:deaminase activity"/>
    <property type="evidence" value="ECO:0007669"/>
    <property type="project" value="TreeGrafter"/>
</dbReference>